<dbReference type="Gene3D" id="3.30.9.40">
    <property type="match status" value="1"/>
</dbReference>
<dbReference type="Pfam" id="PF17885">
    <property type="entry name" value="Smoa_sbd"/>
    <property type="match status" value="1"/>
</dbReference>
<dbReference type="Gene3D" id="3.50.50.60">
    <property type="entry name" value="FAD/NAD(P)-binding domain"/>
    <property type="match status" value="2"/>
</dbReference>
<dbReference type="SUPFAM" id="SSF51905">
    <property type="entry name" value="FAD/NAD(P)-binding domain"/>
    <property type="match status" value="1"/>
</dbReference>
<dbReference type="GO" id="GO:0004497">
    <property type="term" value="F:monooxygenase activity"/>
    <property type="evidence" value="ECO:0007669"/>
    <property type="project" value="UniProtKB-KW"/>
</dbReference>
<feature type="domain" description="Styrene monooxygenase StyA putative substrate binding" evidence="2">
    <location>
        <begin position="148"/>
        <end position="260"/>
    </location>
</feature>
<comment type="caution">
    <text evidence="3">The sequence shown here is derived from an EMBL/GenBank/DDBJ whole genome shotgun (WGS) entry which is preliminary data.</text>
</comment>
<organism evidence="3 4">
    <name type="scientific">Deinococcus oregonensis</name>
    <dbReference type="NCBI Taxonomy" id="1805970"/>
    <lineage>
        <taxon>Bacteria</taxon>
        <taxon>Thermotogati</taxon>
        <taxon>Deinococcota</taxon>
        <taxon>Deinococci</taxon>
        <taxon>Deinococcales</taxon>
        <taxon>Deinococcaceae</taxon>
        <taxon>Deinococcus</taxon>
    </lineage>
</organism>
<dbReference type="InterPro" id="IPR028939">
    <property type="entry name" value="P5C_Rdtase_cat_N"/>
</dbReference>
<feature type="domain" description="Pyrroline-5-carboxylate reductase catalytic N-terminal" evidence="1">
    <location>
        <begin position="3"/>
        <end position="40"/>
    </location>
</feature>
<dbReference type="Pfam" id="PF03807">
    <property type="entry name" value="F420_oxidored"/>
    <property type="match status" value="1"/>
</dbReference>
<keyword evidence="4" id="KW-1185">Reference proteome</keyword>
<protein>
    <submittedName>
        <fullName evidence="3">Styrene monooxygenase/indole monooxygenase family protein</fullName>
    </submittedName>
</protein>
<evidence type="ECO:0000259" key="1">
    <source>
        <dbReference type="Pfam" id="PF03807"/>
    </source>
</evidence>
<keyword evidence="3" id="KW-0560">Oxidoreductase</keyword>
<keyword evidence="3" id="KW-0503">Monooxygenase</keyword>
<dbReference type="InterPro" id="IPR036188">
    <property type="entry name" value="FAD/NAD-bd_sf"/>
</dbReference>
<dbReference type="EMBL" id="JBHLYR010000091">
    <property type="protein sequence ID" value="MFB9995394.1"/>
    <property type="molecule type" value="Genomic_DNA"/>
</dbReference>
<evidence type="ECO:0000313" key="4">
    <source>
        <dbReference type="Proteomes" id="UP001589733"/>
    </source>
</evidence>
<name>A0ABV6B6J8_9DEIO</name>
<reference evidence="3 4" key="1">
    <citation type="submission" date="2024-09" db="EMBL/GenBank/DDBJ databases">
        <authorList>
            <person name="Sun Q."/>
            <person name="Mori K."/>
        </authorList>
    </citation>
    <scope>NUCLEOTIDE SEQUENCE [LARGE SCALE GENOMIC DNA]</scope>
    <source>
        <strain evidence="3 4">JCM 13503</strain>
    </source>
</reference>
<dbReference type="Gene3D" id="6.10.250.650">
    <property type="match status" value="1"/>
</dbReference>
<accession>A0ABV6B6J8</accession>
<proteinExistence type="predicted"/>
<dbReference type="InterPro" id="IPR041654">
    <property type="entry name" value="StyA_sbd"/>
</dbReference>
<gene>
    <name evidence="3" type="ORF">ACFFLM_25975</name>
</gene>
<dbReference type="Proteomes" id="UP001589733">
    <property type="component" value="Unassembled WGS sequence"/>
</dbReference>
<sequence length="421" mass="46123">MRQIAIIGAGQAGLQLALGLQHHGYQVTLVADRTPEQVESGRVMSTQALFHDACETERQLGLNFWDGLCPPIEGIAFSVPHPELAGQKAVAFEAQLNDPAYSIDQRVKFAHWQRTFAERGGQVMTEQADVDTAERLSVTHDLVLVATGKGDLGRIFARDESRSPYNAPQRHLALAYFKGVRPRPGHSAVSFNLIPGVGEVFLMPGLTRTGDGAWLPYENVLIEAVPGGPLDVFGDVGDSGEQVRRMLSLMATFTPWEYDRVKDAELTDPVGTLVGRVTPQVRRPVATLPSGRPVLGLGDALVVNDPLTGQGAGSAARAAAVYLERILWQRERPFDRSWMHDTFEDYWGYARYVTQWTNALLAPPPPHVLGVLDAAQRHPSLAHAFVNGFNHPPQFFPWLTSPQEAVTFMTRHGAPSPAVHA</sequence>
<dbReference type="RefSeq" id="WP_380017287.1">
    <property type="nucleotide sequence ID" value="NZ_JBHLYR010000091.1"/>
</dbReference>
<evidence type="ECO:0000313" key="3">
    <source>
        <dbReference type="EMBL" id="MFB9995394.1"/>
    </source>
</evidence>
<evidence type="ECO:0000259" key="2">
    <source>
        <dbReference type="Pfam" id="PF17885"/>
    </source>
</evidence>